<sequence>MELSSCHVEVLIRDDSLQTWCVIGSGGFGQIHKARHVEWGLDVAIKLLHYNNGCSSSLLREAELMRQAGSPYVLRILGVYEGCPPCTGLSTQVGLVMEFMEKGSLAALQACLSGPPPWPLSFRLAHQVALGMNYLHHLDPPLLHLDLKPSNVLLDDSLQAKLTDFGLARVYQSISKASKKDIAEEGGTLSYMPPEAFDLNYKPTKASDIYSYGILLWSIFTGEEPYASALSSIVRFRVPEGDRPLLETLNPNQAEGLRDLVDLMERCWHQNPAKRPSFLDCLPVTERVYDSHKQGINDADSDGITSAVNNLHISTDSKRSGTPVASNRVHTGPSPTQETSGGLTSRQKQREHSSPQPIKKCNADYNPSSTIEKPKTSVPLPKQKATLAASSESQGGYYQRQHSSPVPSSNNSKGGVVIHMSNVTGVQLGNNNSMYIGSLPHRTRKRNPTAPSSVNFPTAQPDIHKGPEPW</sequence>
<feature type="domain" description="Protein kinase" evidence="7">
    <location>
        <begin position="17"/>
        <end position="288"/>
    </location>
</feature>
<dbReference type="InterPro" id="IPR008271">
    <property type="entry name" value="Ser/Thr_kinase_AS"/>
</dbReference>
<evidence type="ECO:0000256" key="4">
    <source>
        <dbReference type="PROSITE-ProRule" id="PRU10141"/>
    </source>
</evidence>
<evidence type="ECO:0000259" key="7">
    <source>
        <dbReference type="PROSITE" id="PS50011"/>
    </source>
</evidence>
<dbReference type="PANTHER" id="PTHR44329:SF297">
    <property type="entry name" value="RECEPTOR-INTERACTING SERINE_THREONINE-PROTEIN KINASE 3"/>
    <property type="match status" value="1"/>
</dbReference>
<evidence type="ECO:0000256" key="5">
    <source>
        <dbReference type="RuleBase" id="RU000304"/>
    </source>
</evidence>
<dbReference type="PROSITE" id="PS00108">
    <property type="entry name" value="PROTEIN_KINASE_ST"/>
    <property type="match status" value="1"/>
</dbReference>
<dbReference type="EMBL" id="JAGEUA010000007">
    <property type="protein sequence ID" value="KAL0970042.1"/>
    <property type="molecule type" value="Genomic_DNA"/>
</dbReference>
<organism evidence="8 9">
    <name type="scientific">Umbra pygmaea</name>
    <name type="common">Eastern mudminnow</name>
    <dbReference type="NCBI Taxonomy" id="75934"/>
    <lineage>
        <taxon>Eukaryota</taxon>
        <taxon>Metazoa</taxon>
        <taxon>Chordata</taxon>
        <taxon>Craniata</taxon>
        <taxon>Vertebrata</taxon>
        <taxon>Euteleostomi</taxon>
        <taxon>Actinopterygii</taxon>
        <taxon>Neopterygii</taxon>
        <taxon>Teleostei</taxon>
        <taxon>Protacanthopterygii</taxon>
        <taxon>Esociformes</taxon>
        <taxon>Umbridae</taxon>
        <taxon>Umbra</taxon>
    </lineage>
</organism>
<dbReference type="InterPro" id="IPR011009">
    <property type="entry name" value="Kinase-like_dom_sf"/>
</dbReference>
<accession>A0ABD0X288</accession>
<comment type="similarity">
    <text evidence="5">Belongs to the protein kinase superfamily.</text>
</comment>
<dbReference type="AlphaFoldDB" id="A0ABD0X288"/>
<dbReference type="Proteomes" id="UP001557470">
    <property type="component" value="Unassembled WGS sequence"/>
</dbReference>
<keyword evidence="9" id="KW-1185">Reference proteome</keyword>
<dbReference type="SMART" id="SM00220">
    <property type="entry name" value="S_TKc"/>
    <property type="match status" value="1"/>
</dbReference>
<proteinExistence type="inferred from homology"/>
<keyword evidence="2 4" id="KW-0547">Nucleotide-binding</keyword>
<comment type="caution">
    <text evidence="8">The sequence shown here is derived from an EMBL/GenBank/DDBJ whole genome shotgun (WGS) entry which is preliminary data.</text>
</comment>
<feature type="region of interest" description="Disordered" evidence="6">
    <location>
        <begin position="440"/>
        <end position="470"/>
    </location>
</feature>
<dbReference type="PROSITE" id="PS50011">
    <property type="entry name" value="PROTEIN_KINASE_DOM"/>
    <property type="match status" value="1"/>
</dbReference>
<dbReference type="InterPro" id="IPR000719">
    <property type="entry name" value="Prot_kinase_dom"/>
</dbReference>
<dbReference type="GO" id="GO:0005524">
    <property type="term" value="F:ATP binding"/>
    <property type="evidence" value="ECO:0007669"/>
    <property type="project" value="UniProtKB-UniRule"/>
</dbReference>
<dbReference type="Pfam" id="PF07714">
    <property type="entry name" value="PK_Tyr_Ser-Thr"/>
    <property type="match status" value="1"/>
</dbReference>
<feature type="region of interest" description="Disordered" evidence="6">
    <location>
        <begin position="314"/>
        <end position="414"/>
    </location>
</feature>
<dbReference type="SUPFAM" id="SSF56112">
    <property type="entry name" value="Protein kinase-like (PK-like)"/>
    <property type="match status" value="1"/>
</dbReference>
<reference evidence="8 9" key="1">
    <citation type="submission" date="2024-06" db="EMBL/GenBank/DDBJ databases">
        <authorList>
            <person name="Pan Q."/>
            <person name="Wen M."/>
            <person name="Jouanno E."/>
            <person name="Zahm M."/>
            <person name="Klopp C."/>
            <person name="Cabau C."/>
            <person name="Louis A."/>
            <person name="Berthelot C."/>
            <person name="Parey E."/>
            <person name="Roest Crollius H."/>
            <person name="Montfort J."/>
            <person name="Robinson-Rechavi M."/>
            <person name="Bouchez O."/>
            <person name="Lampietro C."/>
            <person name="Lopez Roques C."/>
            <person name="Donnadieu C."/>
            <person name="Postlethwait J."/>
            <person name="Bobe J."/>
            <person name="Verreycken H."/>
            <person name="Guiguen Y."/>
        </authorList>
    </citation>
    <scope>NUCLEOTIDE SEQUENCE [LARGE SCALE GENOMIC DNA]</scope>
    <source>
        <strain evidence="8">Up_M1</strain>
        <tissue evidence="8">Testis</tissue>
    </source>
</reference>
<evidence type="ECO:0000313" key="8">
    <source>
        <dbReference type="EMBL" id="KAL0970042.1"/>
    </source>
</evidence>
<protein>
    <recommendedName>
        <fullName evidence="7">Protein kinase domain-containing protein</fullName>
    </recommendedName>
</protein>
<dbReference type="PROSITE" id="PS00107">
    <property type="entry name" value="PROTEIN_KINASE_ATP"/>
    <property type="match status" value="1"/>
</dbReference>
<evidence type="ECO:0000256" key="2">
    <source>
        <dbReference type="ARBA" id="ARBA00022741"/>
    </source>
</evidence>
<feature type="binding site" evidence="4">
    <location>
        <position position="46"/>
    </location>
    <ligand>
        <name>ATP</name>
        <dbReference type="ChEBI" id="CHEBI:30616"/>
    </ligand>
</feature>
<keyword evidence="1 5" id="KW-0808">Transferase</keyword>
<dbReference type="InterPro" id="IPR001245">
    <property type="entry name" value="Ser-Thr/Tyr_kinase_cat_dom"/>
</dbReference>
<gene>
    <name evidence="8" type="ORF">UPYG_G00236360</name>
</gene>
<feature type="compositionally biased region" description="Polar residues" evidence="6">
    <location>
        <begin position="449"/>
        <end position="458"/>
    </location>
</feature>
<keyword evidence="1 5" id="KW-0723">Serine/threonine-protein kinase</keyword>
<dbReference type="InterPro" id="IPR051681">
    <property type="entry name" value="Ser/Thr_Kinases-Pseudokinases"/>
</dbReference>
<evidence type="ECO:0000256" key="6">
    <source>
        <dbReference type="SAM" id="MobiDB-lite"/>
    </source>
</evidence>
<evidence type="ECO:0000313" key="9">
    <source>
        <dbReference type="Proteomes" id="UP001557470"/>
    </source>
</evidence>
<keyword evidence="1 5" id="KW-0418">Kinase</keyword>
<dbReference type="Gene3D" id="1.10.510.10">
    <property type="entry name" value="Transferase(Phosphotransferase) domain 1"/>
    <property type="match status" value="1"/>
</dbReference>
<feature type="compositionally biased region" description="Polar residues" evidence="6">
    <location>
        <begin position="388"/>
        <end position="413"/>
    </location>
</feature>
<dbReference type="GO" id="GO:0004674">
    <property type="term" value="F:protein serine/threonine kinase activity"/>
    <property type="evidence" value="ECO:0007669"/>
    <property type="project" value="UniProtKB-KW"/>
</dbReference>
<dbReference type="InterPro" id="IPR017441">
    <property type="entry name" value="Protein_kinase_ATP_BS"/>
</dbReference>
<dbReference type="PANTHER" id="PTHR44329">
    <property type="entry name" value="SERINE/THREONINE-PROTEIN KINASE TNNI3K-RELATED"/>
    <property type="match status" value="1"/>
</dbReference>
<feature type="compositionally biased region" description="Polar residues" evidence="6">
    <location>
        <begin position="323"/>
        <end position="346"/>
    </location>
</feature>
<name>A0ABD0X288_UMBPY</name>
<evidence type="ECO:0000256" key="1">
    <source>
        <dbReference type="ARBA" id="ARBA00022527"/>
    </source>
</evidence>
<evidence type="ECO:0000256" key="3">
    <source>
        <dbReference type="ARBA" id="ARBA00022840"/>
    </source>
</evidence>
<keyword evidence="3 4" id="KW-0067">ATP-binding</keyword>